<dbReference type="PANTHER" id="PTHR11373:SF4">
    <property type="entry name" value="DEOXYNUCLEOSIDE TRIPHOSPHATE TRIPHOSPHOHYDROLASE SAMHD1"/>
    <property type="match status" value="1"/>
</dbReference>
<evidence type="ECO:0000313" key="3">
    <source>
        <dbReference type="Proteomes" id="UP000809081"/>
    </source>
</evidence>
<accession>A0ABS2PNP3</accession>
<protein>
    <submittedName>
        <fullName evidence="2">HD superfamily phosphohydrolase</fullName>
    </submittedName>
</protein>
<dbReference type="SMART" id="SM00471">
    <property type="entry name" value="HDc"/>
    <property type="match status" value="1"/>
</dbReference>
<organism evidence="2 3">
    <name type="scientific">Streptococcus saliviloxodontae</name>
    <dbReference type="NCBI Taxonomy" id="1349416"/>
    <lineage>
        <taxon>Bacteria</taxon>
        <taxon>Bacillati</taxon>
        <taxon>Bacillota</taxon>
        <taxon>Bacilli</taxon>
        <taxon>Lactobacillales</taxon>
        <taxon>Streptococcaceae</taxon>
        <taxon>Streptococcus</taxon>
    </lineage>
</organism>
<dbReference type="Pfam" id="PF19276">
    <property type="entry name" value="HD_assoc_2"/>
    <property type="match status" value="1"/>
</dbReference>
<dbReference type="Proteomes" id="UP000809081">
    <property type="component" value="Unassembled WGS sequence"/>
</dbReference>
<keyword evidence="3" id="KW-1185">Reference proteome</keyword>
<reference evidence="2 3" key="1">
    <citation type="submission" date="2021-01" db="EMBL/GenBank/DDBJ databases">
        <title>Genomic Encyclopedia of Type Strains, Phase IV (KMG-IV): sequencing the most valuable type-strain genomes for metagenomic binning, comparative biology and taxonomic classification.</title>
        <authorList>
            <person name="Goeker M."/>
        </authorList>
    </citation>
    <scope>NUCLEOTIDE SEQUENCE [LARGE SCALE GENOMIC DNA]</scope>
    <source>
        <strain evidence="2 3">DSM 27513</strain>
    </source>
</reference>
<sequence>MEAKYFRDPIHGYIQVDHPIIYALINTKEFQRLRRIKQLGTSNSVFPGADHTRFSHSLGAYHIARLIVEHFETSYPDQWDTNLSLLTMVSALLHDIGHGAYSHTFEILFDTDHEAITQKIITSPESEINLILKGISDDFPNQVASVINHTHPQKQVVQLISSQIDVDRMDYLLRDTYYTGTNYGNFELSHILRVMRPSHEGICFSYQGMHAVEDYLLSRYQMYMQVYFHPASRSMEVLLQNLLKRARYLYPQQKSFFATYSPALVPFFENNNSLEDYLRLDDGVLNTYFQSWMSSNDPILSDLSDAFINRRLLKSVIYSPEQIDLIDNLKDNIARLGYDCDYYTGLHSNFKLPYDRYRPEATSPQTQIDIIQKNGDLTELSTLSPLIQALSGENYGDHRFYFPKDMLTSDDLFSKEKLKFQSHLKNGYLI</sequence>
<dbReference type="SUPFAM" id="SSF109604">
    <property type="entry name" value="HD-domain/PDEase-like"/>
    <property type="match status" value="1"/>
</dbReference>
<dbReference type="RefSeq" id="WP_205017910.1">
    <property type="nucleotide sequence ID" value="NZ_JAFBEI010000056.1"/>
</dbReference>
<dbReference type="EMBL" id="JAFBEI010000056">
    <property type="protein sequence ID" value="MBM7637059.1"/>
    <property type="molecule type" value="Genomic_DNA"/>
</dbReference>
<dbReference type="PANTHER" id="PTHR11373">
    <property type="entry name" value="DEOXYNUCLEOSIDE TRIPHOSPHATE TRIPHOSPHOHYDROLASE"/>
    <property type="match status" value="1"/>
</dbReference>
<dbReference type="InterPro" id="IPR006674">
    <property type="entry name" value="HD_domain"/>
</dbReference>
<evidence type="ECO:0000313" key="2">
    <source>
        <dbReference type="EMBL" id="MBM7637059.1"/>
    </source>
</evidence>
<dbReference type="CDD" id="cd00077">
    <property type="entry name" value="HDc"/>
    <property type="match status" value="1"/>
</dbReference>
<dbReference type="InterPro" id="IPR045509">
    <property type="entry name" value="HD_assoc_2"/>
</dbReference>
<feature type="domain" description="HD/PDEase" evidence="1">
    <location>
        <begin position="49"/>
        <end position="181"/>
    </location>
</feature>
<proteinExistence type="predicted"/>
<dbReference type="InterPro" id="IPR003607">
    <property type="entry name" value="HD/PDEase_dom"/>
</dbReference>
<comment type="caution">
    <text evidence="2">The sequence shown here is derived from an EMBL/GenBank/DDBJ whole genome shotgun (WGS) entry which is preliminary data.</text>
</comment>
<name>A0ABS2PNP3_9STRE</name>
<gene>
    <name evidence="2" type="ORF">JOC31_001889</name>
</gene>
<dbReference type="InterPro" id="IPR050135">
    <property type="entry name" value="dGTPase-like"/>
</dbReference>
<dbReference type="Gene3D" id="1.10.3210.10">
    <property type="entry name" value="Hypothetical protein af1432"/>
    <property type="match status" value="1"/>
</dbReference>
<dbReference type="Pfam" id="PF01966">
    <property type="entry name" value="HD"/>
    <property type="match status" value="1"/>
</dbReference>
<evidence type="ECO:0000259" key="1">
    <source>
        <dbReference type="SMART" id="SM00471"/>
    </source>
</evidence>